<dbReference type="Pfam" id="PF02767">
    <property type="entry name" value="DNA_pol3_beta_2"/>
    <property type="match status" value="1"/>
</dbReference>
<sequence>MRFRVERDVLAEAVTWTARSLPTRPPVPVLAGLVLDADASGTLSLAGFDYEVSGRVEVAAEVEDAGRALVSGRLLADIARSLPSRPVEVVSEGSKVTLTCGASRFQLLTMPVEEYPALPEMPASSGVVAGDVLTQAVGQVVVAASRDETLPILTGVRMEIEGDRLTLLATDRYRLAMRELAWSPATPGASTTALVRARTLSEVARSLGSGGGDVVVALSDGTSGTGTAMIGFEAGGRRTTSLLVDGEYPKVRSLFPAESAVRAVVGREELVDAVRRVSLVAERNTPVRLSFTEGQVVLEAGAGDDAQASEALPATLDGEPLEIAFNPAFLLDGLGALPTPHVRLSFTQPTKPAVLTGQQEPEGDDDPGYRYLLMPVRMAG</sequence>
<evidence type="ECO:0000259" key="14">
    <source>
        <dbReference type="Pfam" id="PF02768"/>
    </source>
</evidence>
<keyword evidence="6 10" id="KW-0548">Nucleotidyltransferase</keyword>
<dbReference type="AlphaFoldDB" id="A0A849BJG8"/>
<dbReference type="Gene3D" id="3.10.150.10">
    <property type="entry name" value="DNA Polymerase III, subunit A, domain 2"/>
    <property type="match status" value="3"/>
</dbReference>
<evidence type="ECO:0000256" key="5">
    <source>
        <dbReference type="ARBA" id="ARBA00022679"/>
    </source>
</evidence>
<dbReference type="GO" id="GO:0003677">
    <property type="term" value="F:DNA binding"/>
    <property type="evidence" value="ECO:0007669"/>
    <property type="project" value="UniProtKB-UniRule"/>
</dbReference>
<feature type="domain" description="DNA polymerase III beta sliding clamp N-terminal" evidence="12">
    <location>
        <begin position="1"/>
        <end position="119"/>
    </location>
</feature>
<dbReference type="InterPro" id="IPR022635">
    <property type="entry name" value="DNA_polIII_beta_C"/>
</dbReference>
<dbReference type="GO" id="GO:0008408">
    <property type="term" value="F:3'-5' exonuclease activity"/>
    <property type="evidence" value="ECO:0007669"/>
    <property type="project" value="InterPro"/>
</dbReference>
<protein>
    <recommendedName>
        <fullName evidence="3 10">Beta sliding clamp</fullName>
    </recommendedName>
</protein>
<dbReference type="PANTHER" id="PTHR30478:SF0">
    <property type="entry name" value="BETA SLIDING CLAMP"/>
    <property type="match status" value="1"/>
</dbReference>
<evidence type="ECO:0000313" key="15">
    <source>
        <dbReference type="EMBL" id="NNH23340.1"/>
    </source>
</evidence>
<dbReference type="SMART" id="SM00480">
    <property type="entry name" value="POL3Bc"/>
    <property type="match status" value="1"/>
</dbReference>
<keyword evidence="7 10" id="KW-0235">DNA replication</keyword>
<evidence type="ECO:0000256" key="11">
    <source>
        <dbReference type="SAM" id="MobiDB-lite"/>
    </source>
</evidence>
<dbReference type="SUPFAM" id="SSF55979">
    <property type="entry name" value="DNA clamp"/>
    <property type="match status" value="3"/>
</dbReference>
<feature type="region of interest" description="Disordered" evidence="11">
    <location>
        <begin position="349"/>
        <end position="368"/>
    </location>
</feature>
<comment type="subcellular location">
    <subcellularLocation>
        <location evidence="1 10">Cytoplasm</location>
    </subcellularLocation>
</comment>
<evidence type="ECO:0000259" key="12">
    <source>
        <dbReference type="Pfam" id="PF00712"/>
    </source>
</evidence>
<dbReference type="GO" id="GO:0006271">
    <property type="term" value="P:DNA strand elongation involved in DNA replication"/>
    <property type="evidence" value="ECO:0007669"/>
    <property type="project" value="TreeGrafter"/>
</dbReference>
<dbReference type="Pfam" id="PF00712">
    <property type="entry name" value="DNA_pol3_beta"/>
    <property type="match status" value="1"/>
</dbReference>
<dbReference type="GO" id="GO:0042802">
    <property type="term" value="F:identical protein binding"/>
    <property type="evidence" value="ECO:0007669"/>
    <property type="project" value="UniProtKB-ARBA"/>
</dbReference>
<dbReference type="InterPro" id="IPR001001">
    <property type="entry name" value="DNA_polIII_beta"/>
</dbReference>
<evidence type="ECO:0000256" key="1">
    <source>
        <dbReference type="ARBA" id="ARBA00004496"/>
    </source>
</evidence>
<evidence type="ECO:0000256" key="10">
    <source>
        <dbReference type="PIRNR" id="PIRNR000804"/>
    </source>
</evidence>
<dbReference type="Pfam" id="PF02768">
    <property type="entry name" value="DNA_pol3_beta_3"/>
    <property type="match status" value="1"/>
</dbReference>
<feature type="domain" description="DNA polymerase III beta sliding clamp central" evidence="13">
    <location>
        <begin position="129"/>
        <end position="250"/>
    </location>
</feature>
<comment type="caution">
    <text evidence="15">The sequence shown here is derived from an EMBL/GenBank/DDBJ whole genome shotgun (WGS) entry which is preliminary data.</text>
</comment>
<comment type="similarity">
    <text evidence="2 10">Belongs to the beta sliding clamp family.</text>
</comment>
<dbReference type="InterPro" id="IPR046938">
    <property type="entry name" value="DNA_clamp_sf"/>
</dbReference>
<evidence type="ECO:0000256" key="3">
    <source>
        <dbReference type="ARBA" id="ARBA00021035"/>
    </source>
</evidence>
<evidence type="ECO:0000313" key="16">
    <source>
        <dbReference type="Proteomes" id="UP000555552"/>
    </source>
</evidence>
<dbReference type="GO" id="GO:0003887">
    <property type="term" value="F:DNA-directed DNA polymerase activity"/>
    <property type="evidence" value="ECO:0007669"/>
    <property type="project" value="UniProtKB-UniRule"/>
</dbReference>
<proteinExistence type="inferred from homology"/>
<evidence type="ECO:0000259" key="13">
    <source>
        <dbReference type="Pfam" id="PF02767"/>
    </source>
</evidence>
<dbReference type="NCBIfam" id="TIGR00663">
    <property type="entry name" value="dnan"/>
    <property type="match status" value="1"/>
</dbReference>
<accession>A0A849BJG8</accession>
<dbReference type="FunFam" id="3.10.150.10:FF:000001">
    <property type="entry name" value="Beta sliding clamp"/>
    <property type="match status" value="1"/>
</dbReference>
<name>A0A849BJG8_9ACTN</name>
<dbReference type="GO" id="GO:0005737">
    <property type="term" value="C:cytoplasm"/>
    <property type="evidence" value="ECO:0007669"/>
    <property type="project" value="UniProtKB-SubCell"/>
</dbReference>
<dbReference type="CDD" id="cd00140">
    <property type="entry name" value="beta_clamp"/>
    <property type="match status" value="1"/>
</dbReference>
<dbReference type="GO" id="GO:0009360">
    <property type="term" value="C:DNA polymerase III complex"/>
    <property type="evidence" value="ECO:0007669"/>
    <property type="project" value="InterPro"/>
</dbReference>
<keyword evidence="16" id="KW-1185">Reference proteome</keyword>
<dbReference type="PIRSF" id="PIRSF000804">
    <property type="entry name" value="DNA_pol_III_b"/>
    <property type="match status" value="1"/>
</dbReference>
<gene>
    <name evidence="15" type="primary">dnaN</name>
    <name evidence="15" type="ORF">HLB09_09595</name>
</gene>
<evidence type="ECO:0000256" key="2">
    <source>
        <dbReference type="ARBA" id="ARBA00010752"/>
    </source>
</evidence>
<dbReference type="InterPro" id="IPR022637">
    <property type="entry name" value="DNA_polIII_beta_cen"/>
</dbReference>
<dbReference type="EMBL" id="JABEMA010000126">
    <property type="protein sequence ID" value="NNH23340.1"/>
    <property type="molecule type" value="Genomic_DNA"/>
</dbReference>
<comment type="function">
    <text evidence="10">Confers DNA tethering and processivity to DNA polymerases and other proteins. Acts as a clamp, forming a ring around DNA (a reaction catalyzed by the clamp-loading complex) which diffuses in an ATP-independent manner freely and bidirectionally along dsDNA. Initially characterized for its ability to contact the catalytic subunit of DNA polymerase III (Pol III), a complex, multichain enzyme responsible for most of the replicative synthesis in bacteria; Pol III exhibits 3'-5' exonuclease proofreading activity. The beta chain is required for initiation of replication as well as for processivity of DNA replication.</text>
</comment>
<reference evidence="15 16" key="1">
    <citation type="submission" date="2020-05" db="EMBL/GenBank/DDBJ databases">
        <title>MicrobeNet Type strains.</title>
        <authorList>
            <person name="Nicholson A.C."/>
        </authorList>
    </citation>
    <scope>NUCLEOTIDE SEQUENCE [LARGE SCALE GENOMIC DNA]</scope>
    <source>
        <strain evidence="15 16">JCM 14547</strain>
    </source>
</reference>
<keyword evidence="9" id="KW-0238">DNA-binding</keyword>
<comment type="subunit">
    <text evidence="10">Forms a ring-shaped head-to-tail homodimer around DNA.</text>
</comment>
<evidence type="ECO:0000256" key="8">
    <source>
        <dbReference type="ARBA" id="ARBA00022932"/>
    </source>
</evidence>
<dbReference type="InterPro" id="IPR022634">
    <property type="entry name" value="DNA_polIII_beta_N"/>
</dbReference>
<evidence type="ECO:0000256" key="4">
    <source>
        <dbReference type="ARBA" id="ARBA00022490"/>
    </source>
</evidence>
<keyword evidence="5 10" id="KW-0808">Transferase</keyword>
<dbReference type="FunFam" id="3.10.150.10:FF:000005">
    <property type="entry name" value="Beta sliding clamp"/>
    <property type="match status" value="1"/>
</dbReference>
<organism evidence="15 16">
    <name type="scientific">Pseudokineococcus marinus</name>
    <dbReference type="NCBI Taxonomy" id="351215"/>
    <lineage>
        <taxon>Bacteria</taxon>
        <taxon>Bacillati</taxon>
        <taxon>Actinomycetota</taxon>
        <taxon>Actinomycetes</taxon>
        <taxon>Kineosporiales</taxon>
        <taxon>Kineosporiaceae</taxon>
        <taxon>Pseudokineococcus</taxon>
    </lineage>
</organism>
<evidence type="ECO:0000256" key="9">
    <source>
        <dbReference type="ARBA" id="ARBA00023125"/>
    </source>
</evidence>
<feature type="domain" description="DNA polymerase III beta sliding clamp C-terminal" evidence="14">
    <location>
        <begin position="252"/>
        <end position="360"/>
    </location>
</feature>
<dbReference type="PANTHER" id="PTHR30478">
    <property type="entry name" value="DNA POLYMERASE III SUBUNIT BETA"/>
    <property type="match status" value="1"/>
</dbReference>
<dbReference type="Proteomes" id="UP000555552">
    <property type="component" value="Unassembled WGS sequence"/>
</dbReference>
<keyword evidence="4 10" id="KW-0963">Cytoplasm</keyword>
<dbReference type="RefSeq" id="WP_171203157.1">
    <property type="nucleotide sequence ID" value="NZ_BAAANP010000030.1"/>
</dbReference>
<evidence type="ECO:0000256" key="6">
    <source>
        <dbReference type="ARBA" id="ARBA00022695"/>
    </source>
</evidence>
<keyword evidence="8 10" id="KW-0239">DNA-directed DNA polymerase</keyword>
<evidence type="ECO:0000256" key="7">
    <source>
        <dbReference type="ARBA" id="ARBA00022705"/>
    </source>
</evidence>